<evidence type="ECO:0000256" key="1">
    <source>
        <dbReference type="SAM" id="Phobius"/>
    </source>
</evidence>
<name>A0A4R1K5G5_9BACT</name>
<feature type="transmembrane region" description="Helical" evidence="1">
    <location>
        <begin position="6"/>
        <end position="25"/>
    </location>
</feature>
<sequence>MSDKGTPVLAAVCGLYCGGCALYIATQRNDIKTLAQLAETYGTAVENLKCDGCRSGRVSSYCGDCGLIKCASEKGYQSCGECDENSTCELLVTFQKAKPDRKDIRKDFKRISEVGVHAWVAEMRQRYACPACGYPNSAYDLKCRKCGHEPANAYVAEHMDEIKEHLKDQKNG</sequence>
<keyword evidence="1" id="KW-0812">Transmembrane</keyword>
<reference evidence="2 3" key="1">
    <citation type="submission" date="2019-03" db="EMBL/GenBank/DDBJ databases">
        <title>Genomic Encyclopedia of Type Strains, Phase IV (KMG-IV): sequencing the most valuable type-strain genomes for metagenomic binning, comparative biology and taxonomic classification.</title>
        <authorList>
            <person name="Goeker M."/>
        </authorList>
    </citation>
    <scope>NUCLEOTIDE SEQUENCE [LARGE SCALE GENOMIC DNA]</scope>
    <source>
        <strain evidence="2 3">DSM 24984</strain>
    </source>
</reference>
<organism evidence="2 3">
    <name type="scientific">Seleniivibrio woodruffii</name>
    <dbReference type="NCBI Taxonomy" id="1078050"/>
    <lineage>
        <taxon>Bacteria</taxon>
        <taxon>Pseudomonadati</taxon>
        <taxon>Deferribacterota</taxon>
        <taxon>Deferribacteres</taxon>
        <taxon>Deferribacterales</taxon>
        <taxon>Geovibrionaceae</taxon>
        <taxon>Seleniivibrio</taxon>
    </lineage>
</organism>
<dbReference type="InterPro" id="IPR024227">
    <property type="entry name" value="DUF3795"/>
</dbReference>
<evidence type="ECO:0000313" key="2">
    <source>
        <dbReference type="EMBL" id="TCK59428.1"/>
    </source>
</evidence>
<dbReference type="Pfam" id="PF12675">
    <property type="entry name" value="DUF3795"/>
    <property type="match status" value="1"/>
</dbReference>
<gene>
    <name evidence="2" type="ORF">C8D98_2362</name>
</gene>
<keyword evidence="1" id="KW-0472">Membrane</keyword>
<keyword evidence="1" id="KW-1133">Transmembrane helix</keyword>
<dbReference type="EMBL" id="SMGG01000006">
    <property type="protein sequence ID" value="TCK59428.1"/>
    <property type="molecule type" value="Genomic_DNA"/>
</dbReference>
<dbReference type="OrthoDB" id="9803966at2"/>
<proteinExistence type="predicted"/>
<dbReference type="RefSeq" id="WP_132874339.1">
    <property type="nucleotide sequence ID" value="NZ_JAJUHT010000006.1"/>
</dbReference>
<keyword evidence="3" id="KW-1185">Reference proteome</keyword>
<comment type="caution">
    <text evidence="2">The sequence shown here is derived from an EMBL/GenBank/DDBJ whole genome shotgun (WGS) entry which is preliminary data.</text>
</comment>
<accession>A0A4R1K5G5</accession>
<dbReference type="AlphaFoldDB" id="A0A4R1K5G5"/>
<protein>
    <submittedName>
        <fullName evidence="2">Uncharacterized protein DUF3795</fullName>
    </submittedName>
</protein>
<evidence type="ECO:0000313" key="3">
    <source>
        <dbReference type="Proteomes" id="UP000294614"/>
    </source>
</evidence>
<dbReference type="Proteomes" id="UP000294614">
    <property type="component" value="Unassembled WGS sequence"/>
</dbReference>